<gene>
    <name evidence="2" type="ORF">CGS58_01490</name>
</gene>
<proteinExistence type="predicted"/>
<name>A0A2A7AU46_9FIRM</name>
<keyword evidence="1" id="KW-0472">Membrane</keyword>
<dbReference type="RefSeq" id="WP_097839026.1">
    <property type="nucleotide sequence ID" value="NZ_NMTY01000004.1"/>
</dbReference>
<dbReference type="InterPro" id="IPR025664">
    <property type="entry name" value="Spore_III_AC/AD"/>
</dbReference>
<dbReference type="EMBL" id="NMTY01000004">
    <property type="protein sequence ID" value="PDX82620.1"/>
    <property type="molecule type" value="Genomic_DNA"/>
</dbReference>
<reference evidence="2 3" key="1">
    <citation type="journal article" date="2017" name="Front. Microbiol.">
        <title>New Insights into the Diversity of the Genus Faecalibacterium.</title>
        <authorList>
            <person name="Benevides L."/>
            <person name="Burman S."/>
            <person name="Martin R."/>
            <person name="Robert V."/>
            <person name="Thomas M."/>
            <person name="Miquel S."/>
            <person name="Chain F."/>
            <person name="Sokol H."/>
            <person name="Bermudez-Humaran L.G."/>
            <person name="Morrison M."/>
            <person name="Langella P."/>
            <person name="Azevedo V.A."/>
            <person name="Chatel J.M."/>
            <person name="Soares S."/>
        </authorList>
    </citation>
    <scope>NUCLEOTIDE SEQUENCE [LARGE SCALE GENOMIC DNA]</scope>
    <source>
        <strain evidence="2 3">CNCM I 4575</strain>
    </source>
</reference>
<evidence type="ECO:0000313" key="2">
    <source>
        <dbReference type="EMBL" id="PDX82620.1"/>
    </source>
</evidence>
<keyword evidence="1" id="KW-1133">Transmembrane helix</keyword>
<dbReference type="Pfam" id="PF06686">
    <property type="entry name" value="SpoIIIAC"/>
    <property type="match status" value="1"/>
</dbReference>
<feature type="transmembrane region" description="Helical" evidence="1">
    <location>
        <begin position="29"/>
        <end position="52"/>
    </location>
</feature>
<organism evidence="2 3">
    <name type="scientific">Faecalibacterium prausnitzii</name>
    <dbReference type="NCBI Taxonomy" id="853"/>
    <lineage>
        <taxon>Bacteria</taxon>
        <taxon>Bacillati</taxon>
        <taxon>Bacillota</taxon>
        <taxon>Clostridia</taxon>
        <taxon>Eubacteriales</taxon>
        <taxon>Oscillospiraceae</taxon>
        <taxon>Faecalibacterium</taxon>
    </lineage>
</organism>
<keyword evidence="1" id="KW-0812">Transmembrane</keyword>
<evidence type="ECO:0000313" key="3">
    <source>
        <dbReference type="Proteomes" id="UP000220005"/>
    </source>
</evidence>
<dbReference type="AlphaFoldDB" id="A0A2A7AU46"/>
<dbReference type="Proteomes" id="UP000220005">
    <property type="component" value="Unassembled WGS sequence"/>
</dbReference>
<comment type="caution">
    <text evidence="2">The sequence shown here is derived from an EMBL/GenBank/DDBJ whole genome shotgun (WGS) entry which is preliminary data.</text>
</comment>
<evidence type="ECO:0000256" key="1">
    <source>
        <dbReference type="SAM" id="Phobius"/>
    </source>
</evidence>
<sequence>MNTLTAVFGIALLAALLYTALKRSVPSYALFLSLAAALVILVRVGAAFRSVLLGVARLGEQAGGTAFSCLVRSAVIFLLTDYTRTLCEEAGADSLAWCVGLAGRCLVLAAAWPLLEEILQRIGSMTG</sequence>
<protein>
    <submittedName>
        <fullName evidence="2">Stage III sporulation protein AD</fullName>
    </submittedName>
</protein>
<accession>A0A2A7AU46</accession>